<evidence type="ECO:0000259" key="6">
    <source>
        <dbReference type="PROSITE" id="PS51184"/>
    </source>
</evidence>
<evidence type="ECO:0000256" key="5">
    <source>
        <dbReference type="ARBA" id="ARBA00023004"/>
    </source>
</evidence>
<keyword evidence="4" id="KW-0560">Oxidoreductase</keyword>
<keyword evidence="5" id="KW-0408">Iron</keyword>
<dbReference type="Pfam" id="PF20514">
    <property type="entry name" value="WHD_ROXA"/>
    <property type="match status" value="1"/>
</dbReference>
<sequence length="381" mass="43757">MSKALKTLIPDNFFSEYWQKKPLLIRQAIADFSPPISADELAGLSLEEDVESRLILEHGETPWELRHGPFTEETFSSLPESHWTLLVQAVDHWVPEVHELLEYFRFLPSWRLEDIMISYATDGGNVGPHYDQFDVFLIQAEGKRRWQIGPVYNDQTPMVKNTPLHILSEFDALEDYVLEPGDMLYLPPGVGHHGVAQGECMTISVGFRAPSHRDILMQFTDFVADQLSESLRYSDADQQPVSNPGKIDEQAIDRIQKVLRQYTEDRNLITRWFGSAMTQTKHPQSEEETIEQWSELTSEFGTCNLRMNEGSRLAFYEGSPSVVFADGECHDCTDEQRLLLAKKLCSHQHLQPEEWCGCKPEGSQQWLLELLNRGILYIENV</sequence>
<evidence type="ECO:0000313" key="8">
    <source>
        <dbReference type="Proteomes" id="UP000027997"/>
    </source>
</evidence>
<evidence type="ECO:0000256" key="2">
    <source>
        <dbReference type="ARBA" id="ARBA00022723"/>
    </source>
</evidence>
<dbReference type="AlphaFoldDB" id="A0A081K8B6"/>
<dbReference type="InterPro" id="IPR039994">
    <property type="entry name" value="NO66-like"/>
</dbReference>
<protein>
    <submittedName>
        <fullName evidence="7">Cupin</fullName>
    </submittedName>
</protein>
<dbReference type="Pfam" id="PF08007">
    <property type="entry name" value="JmjC_2"/>
    <property type="match status" value="1"/>
</dbReference>
<reference evidence="7 8" key="1">
    <citation type="submission" date="2014-06" db="EMBL/GenBank/DDBJ databases">
        <title>Whole Genome Sequences of Three Symbiotic Endozoicomonas Bacteria.</title>
        <authorList>
            <person name="Neave M.J."/>
            <person name="Apprill A."/>
            <person name="Voolstra C.R."/>
        </authorList>
    </citation>
    <scope>NUCLEOTIDE SEQUENCE [LARGE SCALE GENOMIC DNA]</scope>
    <source>
        <strain evidence="7 8">DSM 22380</strain>
    </source>
</reference>
<dbReference type="EMBL" id="JOJP01000001">
    <property type="protein sequence ID" value="KEI70392.1"/>
    <property type="molecule type" value="Genomic_DNA"/>
</dbReference>
<dbReference type="GO" id="GO:0046872">
    <property type="term" value="F:metal ion binding"/>
    <property type="evidence" value="ECO:0007669"/>
    <property type="project" value="UniProtKB-KW"/>
</dbReference>
<comment type="cofactor">
    <cofactor evidence="1">
        <name>Fe(2+)</name>
        <dbReference type="ChEBI" id="CHEBI:29033"/>
    </cofactor>
</comment>
<dbReference type="SUPFAM" id="SSF51197">
    <property type="entry name" value="Clavaminate synthase-like"/>
    <property type="match status" value="1"/>
</dbReference>
<dbReference type="Proteomes" id="UP000027997">
    <property type="component" value="Unassembled WGS sequence"/>
</dbReference>
<name>A0A081K8B6_9GAMM</name>
<dbReference type="PROSITE" id="PS51184">
    <property type="entry name" value="JMJC"/>
    <property type="match status" value="1"/>
</dbReference>
<dbReference type="PANTHER" id="PTHR13096">
    <property type="entry name" value="MINA53 MYC INDUCED NUCLEAR ANTIGEN"/>
    <property type="match status" value="1"/>
</dbReference>
<dbReference type="RefSeq" id="WP_034844076.1">
    <property type="nucleotide sequence ID" value="NZ_JOJP01000001.1"/>
</dbReference>
<dbReference type="Gene3D" id="2.60.120.650">
    <property type="entry name" value="Cupin"/>
    <property type="match status" value="1"/>
</dbReference>
<accession>A0A081K8B6</accession>
<organism evidence="7 8">
    <name type="scientific">Endozoicomonas elysicola</name>
    <dbReference type="NCBI Taxonomy" id="305900"/>
    <lineage>
        <taxon>Bacteria</taxon>
        <taxon>Pseudomonadati</taxon>
        <taxon>Pseudomonadota</taxon>
        <taxon>Gammaproteobacteria</taxon>
        <taxon>Oceanospirillales</taxon>
        <taxon>Endozoicomonadaceae</taxon>
        <taxon>Endozoicomonas</taxon>
    </lineage>
</organism>
<feature type="domain" description="JmjC" evidence="6">
    <location>
        <begin position="96"/>
        <end position="224"/>
    </location>
</feature>
<dbReference type="STRING" id="305900.GV64_06295"/>
<dbReference type="PANTHER" id="PTHR13096:SF8">
    <property type="entry name" value="RIBOSOMAL OXYGENASE 1"/>
    <property type="match status" value="1"/>
</dbReference>
<dbReference type="SMART" id="SM00558">
    <property type="entry name" value="JmjC"/>
    <property type="match status" value="1"/>
</dbReference>
<evidence type="ECO:0000313" key="7">
    <source>
        <dbReference type="EMBL" id="KEI70392.1"/>
    </source>
</evidence>
<comment type="caution">
    <text evidence="7">The sequence shown here is derived from an EMBL/GenBank/DDBJ whole genome shotgun (WGS) entry which is preliminary data.</text>
</comment>
<proteinExistence type="predicted"/>
<keyword evidence="8" id="KW-1185">Reference proteome</keyword>
<dbReference type="eggNOG" id="COG2850">
    <property type="taxonomic scope" value="Bacteria"/>
</dbReference>
<evidence type="ECO:0000256" key="1">
    <source>
        <dbReference type="ARBA" id="ARBA00001954"/>
    </source>
</evidence>
<gene>
    <name evidence="7" type="ORF">GV64_06295</name>
</gene>
<keyword evidence="2" id="KW-0479">Metal-binding</keyword>
<dbReference type="InterPro" id="IPR003347">
    <property type="entry name" value="JmjC_dom"/>
</dbReference>
<keyword evidence="3" id="KW-0223">Dioxygenase</keyword>
<evidence type="ECO:0000256" key="4">
    <source>
        <dbReference type="ARBA" id="ARBA00023002"/>
    </source>
</evidence>
<dbReference type="GO" id="GO:0016706">
    <property type="term" value="F:2-oxoglutarate-dependent dioxygenase activity"/>
    <property type="evidence" value="ECO:0007669"/>
    <property type="project" value="TreeGrafter"/>
</dbReference>
<dbReference type="Gene3D" id="3.40.366.30">
    <property type="entry name" value="50S ribosomal protein L16 arginine hydroxylase, Chain A, Domain 2"/>
    <property type="match status" value="1"/>
</dbReference>
<evidence type="ECO:0000256" key="3">
    <source>
        <dbReference type="ARBA" id="ARBA00022964"/>
    </source>
</evidence>
<dbReference type="InterPro" id="IPR046799">
    <property type="entry name" value="ROXA-like_wH"/>
</dbReference>